<evidence type="ECO:0000256" key="2">
    <source>
        <dbReference type="ARBA" id="ARBA00023002"/>
    </source>
</evidence>
<dbReference type="InterPro" id="IPR020904">
    <property type="entry name" value="Sc_DH/Rdtase_CS"/>
</dbReference>
<name>R7ZU06_9BACT</name>
<dbReference type="AlphaFoldDB" id="R7ZU06"/>
<proteinExistence type="inferred from homology"/>
<evidence type="ECO:0000313" key="5">
    <source>
        <dbReference type="Proteomes" id="UP000013909"/>
    </source>
</evidence>
<dbReference type="Gene3D" id="3.40.50.720">
    <property type="entry name" value="NAD(P)-binding Rossmann-like Domain"/>
    <property type="match status" value="1"/>
</dbReference>
<dbReference type="STRING" id="1232681.ADIS_1845"/>
<evidence type="ECO:0000256" key="1">
    <source>
        <dbReference type="ARBA" id="ARBA00006484"/>
    </source>
</evidence>
<dbReference type="PRINTS" id="PR00080">
    <property type="entry name" value="SDRFAMILY"/>
</dbReference>
<dbReference type="InterPro" id="IPR036291">
    <property type="entry name" value="NAD(P)-bd_dom_sf"/>
</dbReference>
<comment type="caution">
    <text evidence="4">The sequence shown here is derived from an EMBL/GenBank/DDBJ whole genome shotgun (WGS) entry which is preliminary data.</text>
</comment>
<dbReference type="Proteomes" id="UP000013909">
    <property type="component" value="Unassembled WGS sequence"/>
</dbReference>
<dbReference type="SUPFAM" id="SSF51735">
    <property type="entry name" value="NAD(P)-binding Rossmann-fold domains"/>
    <property type="match status" value="1"/>
</dbReference>
<dbReference type="RefSeq" id="WP_010853983.1">
    <property type="nucleotide sequence ID" value="NZ_AQHR01000050.1"/>
</dbReference>
<dbReference type="FunFam" id="3.40.50.720:FF:000047">
    <property type="entry name" value="NADP-dependent L-serine/L-allo-threonine dehydrogenase"/>
    <property type="match status" value="1"/>
</dbReference>
<dbReference type="InterPro" id="IPR002347">
    <property type="entry name" value="SDR_fam"/>
</dbReference>
<reference evidence="4 5" key="1">
    <citation type="submission" date="2013-02" db="EMBL/GenBank/DDBJ databases">
        <title>A novel strain isolated from Lonar lake, Maharashtra, India.</title>
        <authorList>
            <person name="Singh A."/>
        </authorList>
    </citation>
    <scope>NUCLEOTIDE SEQUENCE [LARGE SCALE GENOMIC DNA]</scope>
    <source>
        <strain evidence="4 5">AK24</strain>
    </source>
</reference>
<keyword evidence="5" id="KW-1185">Reference proteome</keyword>
<accession>R7ZU06</accession>
<protein>
    <submittedName>
        <fullName evidence="4">Oxidoreductase, short chain dehydrogenase/reductase family</fullName>
    </submittedName>
</protein>
<dbReference type="OrthoDB" id="9775296at2"/>
<comment type="similarity">
    <text evidence="1 3">Belongs to the short-chain dehydrogenases/reductases (SDR) family.</text>
</comment>
<gene>
    <name evidence="4" type="ORF">ADIS_1845</name>
</gene>
<evidence type="ECO:0000313" key="4">
    <source>
        <dbReference type="EMBL" id="EON77626.1"/>
    </source>
</evidence>
<dbReference type="EMBL" id="AQHR01000050">
    <property type="protein sequence ID" value="EON77626.1"/>
    <property type="molecule type" value="Genomic_DNA"/>
</dbReference>
<dbReference type="PRINTS" id="PR00081">
    <property type="entry name" value="GDHRDH"/>
</dbReference>
<dbReference type="PANTHER" id="PTHR42901">
    <property type="entry name" value="ALCOHOL DEHYDROGENASE"/>
    <property type="match status" value="1"/>
</dbReference>
<sequence length="253" mass="27620">MERKIACITGATSGIGWATALHLAKEDYAILACGRRKDRLEELSTKLSPEIPFRYLVFDVRDQEQVISAFDSLPVEWQPIEVLVNNAGNAHGLDTIDQGDVEDWDAMVDINVKGLLYVSRKIIPGMVDRKSGQIINIGSIAGKEVYAKGSVYCASKYAVDALTKGMRIDLNPHGIKVMGIHPGAVETEFSLVRFKGDTERASGVYQGFDPLTADDVAEIIAFAVTRPKHVVMADVLLLPLAQGSATVFNRNSE</sequence>
<keyword evidence="2" id="KW-0560">Oxidoreductase</keyword>
<dbReference type="PATRIC" id="fig|1288963.3.peg.1835"/>
<dbReference type="Pfam" id="PF00106">
    <property type="entry name" value="adh_short"/>
    <property type="match status" value="1"/>
</dbReference>
<dbReference type="GO" id="GO:0016616">
    <property type="term" value="F:oxidoreductase activity, acting on the CH-OH group of donors, NAD or NADP as acceptor"/>
    <property type="evidence" value="ECO:0007669"/>
    <property type="project" value="UniProtKB-ARBA"/>
</dbReference>
<dbReference type="PANTHER" id="PTHR42901:SF1">
    <property type="entry name" value="ALCOHOL DEHYDROGENASE"/>
    <property type="match status" value="1"/>
</dbReference>
<organism evidence="4 5">
    <name type="scientific">Lunatimonas lonarensis</name>
    <dbReference type="NCBI Taxonomy" id="1232681"/>
    <lineage>
        <taxon>Bacteria</taxon>
        <taxon>Pseudomonadati</taxon>
        <taxon>Bacteroidota</taxon>
        <taxon>Cytophagia</taxon>
        <taxon>Cytophagales</taxon>
        <taxon>Cyclobacteriaceae</taxon>
    </lineage>
</organism>
<evidence type="ECO:0000256" key="3">
    <source>
        <dbReference type="RuleBase" id="RU000363"/>
    </source>
</evidence>
<dbReference type="PROSITE" id="PS00061">
    <property type="entry name" value="ADH_SHORT"/>
    <property type="match status" value="1"/>
</dbReference>